<comment type="subcellular location">
    <subcellularLocation>
        <location evidence="3">Cytoplasm</location>
    </subcellularLocation>
</comment>
<comment type="catalytic activity">
    <reaction evidence="18">
        <text>prephenate + H(+) = 3-phenylpyruvate + CO2 + H2O</text>
        <dbReference type="Rhea" id="RHEA:21648"/>
        <dbReference type="ChEBI" id="CHEBI:15377"/>
        <dbReference type="ChEBI" id="CHEBI:15378"/>
        <dbReference type="ChEBI" id="CHEBI:16526"/>
        <dbReference type="ChEBI" id="CHEBI:18005"/>
        <dbReference type="ChEBI" id="CHEBI:29934"/>
        <dbReference type="EC" id="4.2.1.51"/>
    </reaction>
</comment>
<feature type="domain" description="Chorismate mutase" evidence="20">
    <location>
        <begin position="1"/>
        <end position="91"/>
    </location>
</feature>
<dbReference type="NCBIfam" id="NF008865">
    <property type="entry name" value="PRK11898.1"/>
    <property type="match status" value="1"/>
</dbReference>
<dbReference type="InterPro" id="IPR036979">
    <property type="entry name" value="CM_dom_sf"/>
</dbReference>
<dbReference type="PANTHER" id="PTHR21022:SF19">
    <property type="entry name" value="PREPHENATE DEHYDRATASE-RELATED"/>
    <property type="match status" value="1"/>
</dbReference>
<dbReference type="InterPro" id="IPR001086">
    <property type="entry name" value="Preph_deHydtase"/>
</dbReference>
<dbReference type="GO" id="GO:0009094">
    <property type="term" value="P:L-phenylalanine biosynthetic process"/>
    <property type="evidence" value="ECO:0007669"/>
    <property type="project" value="UniProtKB-UniPathway"/>
</dbReference>
<evidence type="ECO:0000256" key="13">
    <source>
        <dbReference type="ARBA" id="ARBA00023235"/>
    </source>
</evidence>
<dbReference type="InterPro" id="IPR002912">
    <property type="entry name" value="ACT_dom"/>
</dbReference>
<evidence type="ECO:0000256" key="16">
    <source>
        <dbReference type="ARBA" id="ARBA00031175"/>
    </source>
</evidence>
<dbReference type="CDD" id="cd04905">
    <property type="entry name" value="ACT_CM-PDT"/>
    <property type="match status" value="1"/>
</dbReference>
<evidence type="ECO:0000259" key="21">
    <source>
        <dbReference type="PROSITE" id="PS51171"/>
    </source>
</evidence>
<evidence type="ECO:0000259" key="20">
    <source>
        <dbReference type="PROSITE" id="PS51168"/>
    </source>
</evidence>
<evidence type="ECO:0000256" key="18">
    <source>
        <dbReference type="ARBA" id="ARBA00047848"/>
    </source>
</evidence>
<dbReference type="Gene3D" id="3.40.190.10">
    <property type="entry name" value="Periplasmic binding protein-like II"/>
    <property type="match status" value="2"/>
</dbReference>
<dbReference type="InterPro" id="IPR018528">
    <property type="entry name" value="Preph_deHydtase_CS"/>
</dbReference>
<evidence type="ECO:0000256" key="2">
    <source>
        <dbReference type="ARBA" id="ARBA00002364"/>
    </source>
</evidence>
<feature type="domain" description="Prephenate dehydratase" evidence="21">
    <location>
        <begin position="113"/>
        <end position="290"/>
    </location>
</feature>
<dbReference type="GO" id="GO:0004106">
    <property type="term" value="F:chorismate mutase activity"/>
    <property type="evidence" value="ECO:0007669"/>
    <property type="project" value="UniProtKB-EC"/>
</dbReference>
<evidence type="ECO:0000256" key="6">
    <source>
        <dbReference type="ARBA" id="ARBA00013147"/>
    </source>
</evidence>
<comment type="pathway">
    <text evidence="4">Amino-acid biosynthesis; L-phenylalanine biosynthesis; phenylpyruvate from prephenate: step 1/1.</text>
</comment>
<dbReference type="STRING" id="1527.SAMN04489757_111110"/>
<accession>A0A1I5F0L5</accession>
<dbReference type="InterPro" id="IPR002701">
    <property type="entry name" value="CM_II_prokaryot"/>
</dbReference>
<proteinExistence type="predicted"/>
<organism evidence="23 24">
    <name type="scientific">Anaerocolumna aminovalerica</name>
    <dbReference type="NCBI Taxonomy" id="1527"/>
    <lineage>
        <taxon>Bacteria</taxon>
        <taxon>Bacillati</taxon>
        <taxon>Bacillota</taxon>
        <taxon>Clostridia</taxon>
        <taxon>Lachnospirales</taxon>
        <taxon>Lachnospiraceae</taxon>
        <taxon>Anaerocolumna</taxon>
    </lineage>
</organism>
<evidence type="ECO:0000256" key="4">
    <source>
        <dbReference type="ARBA" id="ARBA00004741"/>
    </source>
</evidence>
<gene>
    <name evidence="23" type="ORF">SAMN04489757_111110</name>
</gene>
<dbReference type="PROSITE" id="PS51168">
    <property type="entry name" value="CHORISMATE_MUT_2"/>
    <property type="match status" value="1"/>
</dbReference>
<name>A0A1I5F0L5_9FIRM</name>
<evidence type="ECO:0000256" key="7">
    <source>
        <dbReference type="ARBA" id="ARBA00014401"/>
    </source>
</evidence>
<comment type="catalytic activity">
    <reaction evidence="1">
        <text>chorismate = prephenate</text>
        <dbReference type="Rhea" id="RHEA:13897"/>
        <dbReference type="ChEBI" id="CHEBI:29748"/>
        <dbReference type="ChEBI" id="CHEBI:29934"/>
        <dbReference type="EC" id="5.4.99.5"/>
    </reaction>
</comment>
<dbReference type="GO" id="GO:0004664">
    <property type="term" value="F:prephenate dehydratase activity"/>
    <property type="evidence" value="ECO:0007669"/>
    <property type="project" value="UniProtKB-EC"/>
</dbReference>
<evidence type="ECO:0000256" key="5">
    <source>
        <dbReference type="ARBA" id="ARBA00004817"/>
    </source>
</evidence>
<evidence type="ECO:0000259" key="22">
    <source>
        <dbReference type="PROSITE" id="PS51671"/>
    </source>
</evidence>
<reference evidence="23 24" key="1">
    <citation type="submission" date="2016-10" db="EMBL/GenBank/DDBJ databases">
        <authorList>
            <person name="de Groot N.N."/>
        </authorList>
    </citation>
    <scope>NUCLEOTIDE SEQUENCE [LARGE SCALE GENOMIC DNA]</scope>
    <source>
        <strain evidence="23 24">DSM 1283</strain>
    </source>
</reference>
<evidence type="ECO:0000256" key="12">
    <source>
        <dbReference type="ARBA" id="ARBA00023222"/>
    </source>
</evidence>
<dbReference type="Pfam" id="PF01817">
    <property type="entry name" value="CM_2"/>
    <property type="match status" value="1"/>
</dbReference>
<feature type="domain" description="ACT" evidence="22">
    <location>
        <begin position="302"/>
        <end position="377"/>
    </location>
</feature>
<keyword evidence="10" id="KW-0028">Amino-acid biosynthesis</keyword>
<dbReference type="CDD" id="cd13631">
    <property type="entry name" value="PBP2_Ct-PDT_like"/>
    <property type="match status" value="1"/>
</dbReference>
<dbReference type="UniPathway" id="UPA00121">
    <property type="reaction ID" value="UER00345"/>
</dbReference>
<dbReference type="SMART" id="SM00830">
    <property type="entry name" value="CM_2"/>
    <property type="match status" value="1"/>
</dbReference>
<dbReference type="Pfam" id="PF00800">
    <property type="entry name" value="PDT"/>
    <property type="match status" value="1"/>
</dbReference>
<evidence type="ECO:0000256" key="8">
    <source>
        <dbReference type="ARBA" id="ARBA00021872"/>
    </source>
</evidence>
<dbReference type="AlphaFoldDB" id="A0A1I5F0L5"/>
<dbReference type="PROSITE" id="PS51171">
    <property type="entry name" value="PREPHENATE_DEHYDR_3"/>
    <property type="match status" value="1"/>
</dbReference>
<protein>
    <recommendedName>
        <fullName evidence="7">Bifunctional chorismate mutase/prephenate dehydratase</fullName>
        <ecNumber evidence="6">4.2.1.51</ecNumber>
    </recommendedName>
    <alternativeName>
        <fullName evidence="17">Chorismate mutase-prephenate dehydratase</fullName>
    </alternativeName>
    <alternativeName>
        <fullName evidence="8">Prephenate dehydratase</fullName>
    </alternativeName>
    <alternativeName>
        <fullName evidence="16">p-protein</fullName>
    </alternativeName>
</protein>
<evidence type="ECO:0000256" key="14">
    <source>
        <dbReference type="ARBA" id="ARBA00023239"/>
    </source>
</evidence>
<dbReference type="PANTHER" id="PTHR21022">
    <property type="entry name" value="PREPHENATE DEHYDRATASE P PROTEIN"/>
    <property type="match status" value="1"/>
</dbReference>
<feature type="site" description="Essential for prephenate dehydratase activity" evidence="19">
    <location>
        <position position="283"/>
    </location>
</feature>
<sequence length="381" mass="43796">MVKMIDLQQSRNEIDRIDKQIVSLFEERMEIAKDVAAYKIKTGKKVLDKERENEKLRVLQAMASNDFNKHGITELFTQIMSMSRKYQYGLMSAGEQELPLKEIESLHRDKKMKVVCFGVKGSYTEQAMEEYFNTDIECFYAPTFKEIMEVIKIGEADYGVLPIENTSTGGIADIYDLLVEYDNYIIGEHVVKVQQALLGLPEAKLEDIKKVYSHPQALMQCSKFLESHHHMSPIEWLSTSDSAKKVQEDQDITQGAIASVRAAKCYKLKVLKESINHENTNSTRFIIITKKKEFIKNANKISICFELPHESGSLYNMLSHFIYNNLNMTKIESRPLEGHAFEYRFFVDFTGNLKEPSVKNALLGIQEEAIGFRILGNYHMV</sequence>
<keyword evidence="14" id="KW-0456">Lyase</keyword>
<keyword evidence="11" id="KW-0057">Aromatic amino acid biosynthesis</keyword>
<dbReference type="InterPro" id="IPR045865">
    <property type="entry name" value="ACT-like_dom_sf"/>
</dbReference>
<dbReference type="SUPFAM" id="SSF55021">
    <property type="entry name" value="ACT-like"/>
    <property type="match status" value="1"/>
</dbReference>
<dbReference type="UniPathway" id="UPA00120">
    <property type="reaction ID" value="UER00203"/>
</dbReference>
<dbReference type="PROSITE" id="PS00858">
    <property type="entry name" value="PREPHENATE_DEHYDR_2"/>
    <property type="match status" value="1"/>
</dbReference>
<evidence type="ECO:0000256" key="19">
    <source>
        <dbReference type="PIRSR" id="PIRSR001500-2"/>
    </source>
</evidence>
<dbReference type="Gene3D" id="1.20.59.10">
    <property type="entry name" value="Chorismate mutase"/>
    <property type="match status" value="1"/>
</dbReference>
<dbReference type="PIRSF" id="PIRSF001500">
    <property type="entry name" value="Chor_mut_pdt_Ppr"/>
    <property type="match status" value="1"/>
</dbReference>
<dbReference type="InterPro" id="IPR036263">
    <property type="entry name" value="Chorismate_II_sf"/>
</dbReference>
<comment type="pathway">
    <text evidence="5">Metabolic intermediate biosynthesis; prephenate biosynthesis; prephenate from chorismate: step 1/1.</text>
</comment>
<dbReference type="GO" id="GO:0046417">
    <property type="term" value="P:chorismate metabolic process"/>
    <property type="evidence" value="ECO:0007669"/>
    <property type="project" value="InterPro"/>
</dbReference>
<keyword evidence="15" id="KW-0511">Multifunctional enzyme</keyword>
<dbReference type="SUPFAM" id="SSF53850">
    <property type="entry name" value="Periplasmic binding protein-like II"/>
    <property type="match status" value="1"/>
</dbReference>
<dbReference type="EC" id="4.2.1.51" evidence="6"/>
<evidence type="ECO:0000256" key="3">
    <source>
        <dbReference type="ARBA" id="ARBA00004496"/>
    </source>
</evidence>
<dbReference type="Proteomes" id="UP000198806">
    <property type="component" value="Unassembled WGS sequence"/>
</dbReference>
<evidence type="ECO:0000256" key="1">
    <source>
        <dbReference type="ARBA" id="ARBA00000824"/>
    </source>
</evidence>
<keyword evidence="13" id="KW-0413">Isomerase</keyword>
<keyword evidence="12" id="KW-0584">Phenylalanine biosynthesis</keyword>
<evidence type="ECO:0000256" key="11">
    <source>
        <dbReference type="ARBA" id="ARBA00023141"/>
    </source>
</evidence>
<comment type="function">
    <text evidence="2">Catalyzes the Claisen rearrangement of chorismate to prephenate and the decarboxylation/dehydration of prephenate to phenylpyruvate.</text>
</comment>
<evidence type="ECO:0000313" key="23">
    <source>
        <dbReference type="EMBL" id="SFO17179.1"/>
    </source>
</evidence>
<evidence type="ECO:0000256" key="15">
    <source>
        <dbReference type="ARBA" id="ARBA00023268"/>
    </source>
</evidence>
<dbReference type="GO" id="GO:0005737">
    <property type="term" value="C:cytoplasm"/>
    <property type="evidence" value="ECO:0007669"/>
    <property type="project" value="UniProtKB-SubCell"/>
</dbReference>
<evidence type="ECO:0000256" key="9">
    <source>
        <dbReference type="ARBA" id="ARBA00022490"/>
    </source>
</evidence>
<dbReference type="InterPro" id="IPR008242">
    <property type="entry name" value="Chor_mutase/pphenate_deHydtase"/>
</dbReference>
<dbReference type="PROSITE" id="PS51671">
    <property type="entry name" value="ACT"/>
    <property type="match status" value="1"/>
</dbReference>
<evidence type="ECO:0000313" key="24">
    <source>
        <dbReference type="Proteomes" id="UP000198806"/>
    </source>
</evidence>
<evidence type="ECO:0000256" key="17">
    <source>
        <dbReference type="ARBA" id="ARBA00031520"/>
    </source>
</evidence>
<dbReference type="Gene3D" id="3.30.70.260">
    <property type="match status" value="1"/>
</dbReference>
<keyword evidence="9" id="KW-0963">Cytoplasm</keyword>
<keyword evidence="24" id="KW-1185">Reference proteome</keyword>
<dbReference type="EMBL" id="FOWD01000011">
    <property type="protein sequence ID" value="SFO17179.1"/>
    <property type="molecule type" value="Genomic_DNA"/>
</dbReference>
<evidence type="ECO:0000256" key="10">
    <source>
        <dbReference type="ARBA" id="ARBA00022605"/>
    </source>
</evidence>
<dbReference type="SUPFAM" id="SSF48600">
    <property type="entry name" value="Chorismate mutase II"/>
    <property type="match status" value="1"/>
</dbReference>